<feature type="domain" description="AGC-kinase C-terminal" evidence="16">
    <location>
        <begin position="520"/>
        <end position="595"/>
    </location>
</feature>
<keyword evidence="4" id="KW-0723">Serine/threonine-protein kinase</keyword>
<dbReference type="InterPro" id="IPR000719">
    <property type="entry name" value="Prot_kinase_dom"/>
</dbReference>
<dbReference type="PROSITE" id="PS50011">
    <property type="entry name" value="PROTEIN_KINASE_DOM"/>
    <property type="match status" value="1"/>
</dbReference>
<keyword evidence="7 12" id="KW-0547">Nucleotide-binding</keyword>
<accession>R4ZGZ4</accession>
<dbReference type="FunFam" id="1.10.510.10:FF:000033">
    <property type="entry name" value="Non-specific serine/threonine protein kinase"/>
    <property type="match status" value="1"/>
</dbReference>
<keyword evidence="6" id="KW-0808">Transferase</keyword>
<dbReference type="SMART" id="SM00133">
    <property type="entry name" value="S_TK_X"/>
    <property type="match status" value="1"/>
</dbReference>
<evidence type="ECO:0000256" key="2">
    <source>
        <dbReference type="ARBA" id="ARBA00012513"/>
    </source>
</evidence>
<dbReference type="InterPro" id="IPR008271">
    <property type="entry name" value="Ser/Thr_kinase_AS"/>
</dbReference>
<evidence type="ECO:0000256" key="4">
    <source>
        <dbReference type="ARBA" id="ARBA00022527"/>
    </source>
</evidence>
<dbReference type="Pfam" id="PF00069">
    <property type="entry name" value="Pkinase"/>
    <property type="match status" value="1"/>
</dbReference>
<evidence type="ECO:0000256" key="11">
    <source>
        <dbReference type="ARBA" id="ARBA00048679"/>
    </source>
</evidence>
<reference evidence="17" key="1">
    <citation type="submission" date="2013-03" db="EMBL/GenBank/DDBJ databases">
        <title>Host insulin stimulates Echinococcus multilocularis insulin signalling pathways and larval development.</title>
        <authorList>
            <person name="Hemer S."/>
            <person name="Konrad C."/>
            <person name="Schaack D."/>
            <person name="Spiliotis M."/>
            <person name="Foerster S."/>
            <person name="Gelmedin V."/>
            <person name="Tappe D."/>
            <person name="Dandekar T."/>
            <person name="Hemphill A."/>
            <person name="Brehm K."/>
        </authorList>
    </citation>
    <scope>NUCLEOTIDE SEQUENCE</scope>
    <source>
        <strain evidence="17">JAVA</strain>
        <tissue evidence="17">Metacestode</tissue>
    </source>
</reference>
<comment type="catalytic activity">
    <reaction evidence="10">
        <text>L-threonyl-[protein] + ATP = O-phospho-L-threonyl-[protein] + ADP + H(+)</text>
        <dbReference type="Rhea" id="RHEA:46608"/>
        <dbReference type="Rhea" id="RHEA-COMP:11060"/>
        <dbReference type="Rhea" id="RHEA-COMP:11605"/>
        <dbReference type="ChEBI" id="CHEBI:15378"/>
        <dbReference type="ChEBI" id="CHEBI:30013"/>
        <dbReference type="ChEBI" id="CHEBI:30616"/>
        <dbReference type="ChEBI" id="CHEBI:61977"/>
        <dbReference type="ChEBI" id="CHEBI:456216"/>
        <dbReference type="EC" id="2.7.11.1"/>
    </reaction>
</comment>
<keyword evidence="8 17" id="KW-0418">Kinase</keyword>
<evidence type="ECO:0000256" key="8">
    <source>
        <dbReference type="ARBA" id="ARBA00022777"/>
    </source>
</evidence>
<proteinExistence type="evidence at transcript level"/>
<dbReference type="Gene3D" id="1.10.510.10">
    <property type="entry name" value="Transferase(Phosphotransferase) domain 1"/>
    <property type="match status" value="1"/>
</dbReference>
<keyword evidence="9 12" id="KW-0067">ATP-binding</keyword>
<dbReference type="InterPro" id="IPR039026">
    <property type="entry name" value="PH_PKB"/>
</dbReference>
<evidence type="ECO:0000256" key="13">
    <source>
        <dbReference type="SAM" id="MobiDB-lite"/>
    </source>
</evidence>
<dbReference type="InterPro" id="IPR011009">
    <property type="entry name" value="Kinase-like_dom_sf"/>
</dbReference>
<feature type="region of interest" description="Disordered" evidence="13">
    <location>
        <begin position="1"/>
        <end position="20"/>
    </location>
</feature>
<keyword evidence="3" id="KW-0217">Developmental protein</keyword>
<dbReference type="EC" id="2.7.11.1" evidence="2"/>
<dbReference type="GO" id="GO:0008582">
    <property type="term" value="P:regulation of synaptic assembly at neuromuscular junction"/>
    <property type="evidence" value="ECO:0007669"/>
    <property type="project" value="UniProtKB-ARBA"/>
</dbReference>
<dbReference type="SUPFAM" id="SSF56112">
    <property type="entry name" value="Protein kinase-like (PK-like)"/>
    <property type="match status" value="1"/>
</dbReference>
<dbReference type="GO" id="GO:0005524">
    <property type="term" value="F:ATP binding"/>
    <property type="evidence" value="ECO:0007669"/>
    <property type="project" value="UniProtKB-UniRule"/>
</dbReference>
<feature type="domain" description="PH" evidence="14">
    <location>
        <begin position="123"/>
        <end position="224"/>
    </location>
</feature>
<dbReference type="Pfam" id="PF00169">
    <property type="entry name" value="PH"/>
    <property type="match status" value="1"/>
</dbReference>
<dbReference type="InterPro" id="IPR011993">
    <property type="entry name" value="PH-like_dom_sf"/>
</dbReference>
<dbReference type="EMBL" id="HF934007">
    <property type="protein sequence ID" value="CCW28045.1"/>
    <property type="molecule type" value="mRNA"/>
</dbReference>
<organism evidence="17">
    <name type="scientific">Echinococcus multilocularis</name>
    <name type="common">Fox tapeworm</name>
    <dbReference type="NCBI Taxonomy" id="6211"/>
    <lineage>
        <taxon>Eukaryota</taxon>
        <taxon>Metazoa</taxon>
        <taxon>Spiralia</taxon>
        <taxon>Lophotrochozoa</taxon>
        <taxon>Platyhelminthes</taxon>
        <taxon>Cestoda</taxon>
        <taxon>Eucestoda</taxon>
        <taxon>Cyclophyllidea</taxon>
        <taxon>Taeniidae</taxon>
        <taxon>Echinococcus</taxon>
    </lineage>
</organism>
<evidence type="ECO:0000256" key="9">
    <source>
        <dbReference type="ARBA" id="ARBA00022840"/>
    </source>
</evidence>
<dbReference type="PROSITE" id="PS50003">
    <property type="entry name" value="PH_DOMAIN"/>
    <property type="match status" value="1"/>
</dbReference>
<name>R4ZGZ4_ECHMU</name>
<dbReference type="GO" id="GO:0004674">
    <property type="term" value="F:protein serine/threonine kinase activity"/>
    <property type="evidence" value="ECO:0007669"/>
    <property type="project" value="UniProtKB-KW"/>
</dbReference>
<dbReference type="FunFam" id="2.30.29.30:FF:000404">
    <property type="entry name" value="Non-specific serine/threonine protein kinase"/>
    <property type="match status" value="1"/>
</dbReference>
<dbReference type="SMART" id="SM00220">
    <property type="entry name" value="S_TKc"/>
    <property type="match status" value="1"/>
</dbReference>
<dbReference type="AlphaFoldDB" id="R4ZGZ4"/>
<feature type="domain" description="Protein kinase" evidence="15">
    <location>
        <begin position="262"/>
        <end position="519"/>
    </location>
</feature>
<gene>
    <name evidence="17" type="primary">akt</name>
</gene>
<dbReference type="InterPro" id="IPR000961">
    <property type="entry name" value="AGC-kinase_C"/>
</dbReference>
<keyword evidence="5" id="KW-0597">Phosphoprotein</keyword>
<protein>
    <recommendedName>
        <fullName evidence="2">non-specific serine/threonine protein kinase</fullName>
        <ecNumber evidence="2">2.7.11.1</ecNumber>
    </recommendedName>
</protein>
<evidence type="ECO:0000256" key="5">
    <source>
        <dbReference type="ARBA" id="ARBA00022553"/>
    </source>
</evidence>
<comment type="catalytic activity">
    <reaction evidence="11">
        <text>L-seryl-[protein] + ATP = O-phospho-L-seryl-[protein] + ADP + H(+)</text>
        <dbReference type="Rhea" id="RHEA:17989"/>
        <dbReference type="Rhea" id="RHEA-COMP:9863"/>
        <dbReference type="Rhea" id="RHEA-COMP:11604"/>
        <dbReference type="ChEBI" id="CHEBI:15378"/>
        <dbReference type="ChEBI" id="CHEBI:29999"/>
        <dbReference type="ChEBI" id="CHEBI:30616"/>
        <dbReference type="ChEBI" id="CHEBI:83421"/>
        <dbReference type="ChEBI" id="CHEBI:456216"/>
        <dbReference type="EC" id="2.7.11.1"/>
    </reaction>
</comment>
<dbReference type="PROSITE" id="PS51285">
    <property type="entry name" value="AGC_KINASE_CTER"/>
    <property type="match status" value="1"/>
</dbReference>
<evidence type="ECO:0000256" key="1">
    <source>
        <dbReference type="ARBA" id="ARBA00006935"/>
    </source>
</evidence>
<dbReference type="SMART" id="SM00233">
    <property type="entry name" value="PH"/>
    <property type="match status" value="1"/>
</dbReference>
<dbReference type="InterPro" id="IPR001849">
    <property type="entry name" value="PH_domain"/>
</dbReference>
<evidence type="ECO:0000313" key="17">
    <source>
        <dbReference type="EMBL" id="CCW28045.1"/>
    </source>
</evidence>
<dbReference type="Gene3D" id="2.30.29.30">
    <property type="entry name" value="Pleckstrin-homology domain (PH domain)/Phosphotyrosine-binding domain (PTB)"/>
    <property type="match status" value="1"/>
</dbReference>
<dbReference type="SMR" id="R4ZGZ4"/>
<dbReference type="InterPro" id="IPR017441">
    <property type="entry name" value="Protein_kinase_ATP_BS"/>
</dbReference>
<dbReference type="GO" id="GO:0008286">
    <property type="term" value="P:insulin receptor signaling pathway"/>
    <property type="evidence" value="ECO:0007669"/>
    <property type="project" value="UniProtKB-ARBA"/>
</dbReference>
<evidence type="ECO:0000259" key="14">
    <source>
        <dbReference type="PROSITE" id="PS50003"/>
    </source>
</evidence>
<dbReference type="PROSITE" id="PS00108">
    <property type="entry name" value="PROTEIN_KINASE_ST"/>
    <property type="match status" value="1"/>
</dbReference>
<evidence type="ECO:0000256" key="6">
    <source>
        <dbReference type="ARBA" id="ARBA00022679"/>
    </source>
</evidence>
<evidence type="ECO:0000256" key="10">
    <source>
        <dbReference type="ARBA" id="ARBA00047899"/>
    </source>
</evidence>
<evidence type="ECO:0000259" key="16">
    <source>
        <dbReference type="PROSITE" id="PS51285"/>
    </source>
</evidence>
<evidence type="ECO:0000256" key="12">
    <source>
        <dbReference type="PROSITE-ProRule" id="PRU10141"/>
    </source>
</evidence>
<dbReference type="PROSITE" id="PS00107">
    <property type="entry name" value="PROTEIN_KINASE_ATP"/>
    <property type="match status" value="1"/>
</dbReference>
<dbReference type="FunFam" id="3.30.200.20:FF:000103">
    <property type="entry name" value="Protein kinase C"/>
    <property type="match status" value="1"/>
</dbReference>
<evidence type="ECO:0000259" key="15">
    <source>
        <dbReference type="PROSITE" id="PS50011"/>
    </source>
</evidence>
<evidence type="ECO:0000256" key="3">
    <source>
        <dbReference type="ARBA" id="ARBA00022473"/>
    </source>
</evidence>
<evidence type="ECO:0000256" key="7">
    <source>
        <dbReference type="ARBA" id="ARBA00022741"/>
    </source>
</evidence>
<dbReference type="SUPFAM" id="SSF50729">
    <property type="entry name" value="PH domain-like"/>
    <property type="match status" value="1"/>
</dbReference>
<comment type="similarity">
    <text evidence="1">Belongs to the protein kinase superfamily. AGC Ser/Thr protein kinase family. RAC subfamily.</text>
</comment>
<dbReference type="Gene3D" id="3.30.200.20">
    <property type="entry name" value="Phosphorylase Kinase, domain 1"/>
    <property type="match status" value="1"/>
</dbReference>
<sequence>MQVDESLNCSTPMGTLTPTSAPMAVDPLSSFVQFQSASMSQIPCNTPQFSNPSTVSSLVPGAGTPCAGLSQEHFVPHAPVSMPHLTGGLPGSTDLLGHQQALAINPTSLMQYFRIRTLPLTRKVIREGWLMKRGEHIKTWRRRYFILREDGTFYGYKNIPRDNLEQPLNNFTVRDCQIICLNKPKPYTILMRGLQWTTVVERLFFVEHEVERDEWISAIQMVANRLRSENEAPTSVFKVDFAEDVVIDFPQRPPKRYSTDDFELLKVLGKGTFGKVVLCKEKESGCFYAMKILKKTVLIEKEEVGHTQTEHRVLQLNHHPFMTQLKYSFTTRDHIFFVMEYCNGGELFYHLSREHVFSESRTQFYAAEITSALGYLHSQNIVYRDLKLENLLLDKDGHIKITDFGLCKEDIGFGSTTKTFCGTPEYLAPELLLDNDYGLSVDWWSLGVVMYEMMCGRLPFYSNEHEILFELILQESVKVPDNLSPVARDILIRLLMKDPAERLGGGKADAIEVMVHPFFESISWDKLIRKDIIPPWKPDVNGDMDTKYIPEEFQRENVAVTPPEKSVASAIMAADRVSVVKVFSASETMALYLKAPFPTDSPTLSSAKAQSLTVYIRGTFGGSFPVDVITVRRIQPNSPSLRRIFGHAYFSPRGQLFDSCLRVSFVEIMVISHCVSLCLFISLSIPATWHFSCTIADAVVRPLLSSLPLWDV</sequence>
<dbReference type="PANTHER" id="PTHR24351">
    <property type="entry name" value="RIBOSOMAL PROTEIN S6 KINASE"/>
    <property type="match status" value="1"/>
</dbReference>
<feature type="binding site" evidence="12">
    <location>
        <position position="291"/>
    </location>
    <ligand>
        <name>ATP</name>
        <dbReference type="ChEBI" id="CHEBI:30616"/>
    </ligand>
</feature>
<dbReference type="CDD" id="cd01241">
    <property type="entry name" value="PH_PKB"/>
    <property type="match status" value="1"/>
</dbReference>